<evidence type="ECO:0000313" key="2">
    <source>
        <dbReference type="Proteomes" id="UP001228049"/>
    </source>
</evidence>
<gene>
    <name evidence="1" type="ORF">KUDE01_001204</name>
</gene>
<organism evidence="1 2">
    <name type="scientific">Dissostichus eleginoides</name>
    <name type="common">Patagonian toothfish</name>
    <name type="synonym">Dissostichus amissus</name>
    <dbReference type="NCBI Taxonomy" id="100907"/>
    <lineage>
        <taxon>Eukaryota</taxon>
        <taxon>Metazoa</taxon>
        <taxon>Chordata</taxon>
        <taxon>Craniata</taxon>
        <taxon>Vertebrata</taxon>
        <taxon>Euteleostomi</taxon>
        <taxon>Actinopterygii</taxon>
        <taxon>Neopterygii</taxon>
        <taxon>Teleostei</taxon>
        <taxon>Neoteleostei</taxon>
        <taxon>Acanthomorphata</taxon>
        <taxon>Eupercaria</taxon>
        <taxon>Perciformes</taxon>
        <taxon>Notothenioidei</taxon>
        <taxon>Nototheniidae</taxon>
        <taxon>Dissostichus</taxon>
    </lineage>
</organism>
<reference evidence="1" key="1">
    <citation type="submission" date="2023-04" db="EMBL/GenBank/DDBJ databases">
        <title>Chromosome-level genome of Chaenocephalus aceratus.</title>
        <authorList>
            <person name="Park H."/>
        </authorList>
    </citation>
    <scope>NUCLEOTIDE SEQUENCE</scope>
    <source>
        <strain evidence="1">DE</strain>
        <tissue evidence="1">Muscle</tissue>
    </source>
</reference>
<comment type="caution">
    <text evidence="1">The sequence shown here is derived from an EMBL/GenBank/DDBJ whole genome shotgun (WGS) entry which is preliminary data.</text>
</comment>
<protein>
    <submittedName>
        <fullName evidence="1">Glycine--tRNA ligase beta subunit</fullName>
    </submittedName>
</protein>
<proteinExistence type="predicted"/>
<dbReference type="AlphaFoldDB" id="A0AAD9CDA8"/>
<dbReference type="Proteomes" id="UP001228049">
    <property type="component" value="Unassembled WGS sequence"/>
</dbReference>
<keyword evidence="2" id="KW-1185">Reference proteome</keyword>
<dbReference type="EMBL" id="JASDAP010000007">
    <property type="protein sequence ID" value="KAK1900417.1"/>
    <property type="molecule type" value="Genomic_DNA"/>
</dbReference>
<keyword evidence="1" id="KW-0436">Ligase</keyword>
<sequence length="77" mass="8806">MAVIKSLHSPPPSIFLPPTLYMRRETRRVRRVRVMDEADCACVCKAVVLAEEEREAAALRILPTRLVSLAWLFEAVR</sequence>
<dbReference type="GO" id="GO:0016874">
    <property type="term" value="F:ligase activity"/>
    <property type="evidence" value="ECO:0007669"/>
    <property type="project" value="UniProtKB-KW"/>
</dbReference>
<evidence type="ECO:0000313" key="1">
    <source>
        <dbReference type="EMBL" id="KAK1900417.1"/>
    </source>
</evidence>
<name>A0AAD9CDA8_DISEL</name>
<accession>A0AAD9CDA8</accession>